<gene>
    <name evidence="1" type="ORF">LEP1GSC187_2452</name>
</gene>
<protein>
    <submittedName>
        <fullName evidence="1">Uncharacterized protein</fullName>
    </submittedName>
</protein>
<comment type="caution">
    <text evidence="1">The sequence shown here is derived from an EMBL/GenBank/DDBJ whole genome shotgun (WGS) entry which is preliminary data.</text>
</comment>
<organism evidence="1 2">
    <name type="scientific">Leptospira santarosai str. ZUN179</name>
    <dbReference type="NCBI Taxonomy" id="1049985"/>
    <lineage>
        <taxon>Bacteria</taxon>
        <taxon>Pseudomonadati</taxon>
        <taxon>Spirochaetota</taxon>
        <taxon>Spirochaetia</taxon>
        <taxon>Leptospirales</taxon>
        <taxon>Leptospiraceae</taxon>
        <taxon>Leptospira</taxon>
    </lineage>
</organism>
<evidence type="ECO:0000313" key="1">
    <source>
        <dbReference type="EMBL" id="EMO43751.1"/>
    </source>
</evidence>
<evidence type="ECO:0000313" key="2">
    <source>
        <dbReference type="Proteomes" id="UP000012160"/>
    </source>
</evidence>
<dbReference type="EMBL" id="AHOQ02000049">
    <property type="protein sequence ID" value="EMO43751.1"/>
    <property type="molecule type" value="Genomic_DNA"/>
</dbReference>
<dbReference type="Proteomes" id="UP000012160">
    <property type="component" value="Unassembled WGS sequence"/>
</dbReference>
<sequence>MIPTTIIFGFYRDFPLFLFKSKTKSKNILKNENIKVRCVAHLEQAEFQAKRKFKYRQRSKKTFSLNTEWKGLI</sequence>
<dbReference type="AlphaFoldDB" id="M6ULR3"/>
<reference evidence="1 2" key="1">
    <citation type="submission" date="2013-01" db="EMBL/GenBank/DDBJ databases">
        <authorList>
            <person name="Harkins D.M."/>
            <person name="Durkin A.S."/>
            <person name="Brinkac L.M."/>
            <person name="Haft D.H."/>
            <person name="Selengut J.D."/>
            <person name="Sanka R."/>
            <person name="DePew J."/>
            <person name="Purushe J."/>
            <person name="Matthias M.A."/>
            <person name="Vinetz J.M."/>
            <person name="Sutton G.G."/>
            <person name="Nierman W.C."/>
            <person name="Fouts D.E."/>
        </authorList>
    </citation>
    <scope>NUCLEOTIDE SEQUENCE [LARGE SCALE GENOMIC DNA]</scope>
    <source>
        <strain evidence="1 2">ZUN179</strain>
    </source>
</reference>
<accession>M6ULR3</accession>
<name>M6ULR3_9LEPT</name>
<proteinExistence type="predicted"/>